<feature type="domain" description="ABC transmembrane type-1" evidence="9">
    <location>
        <begin position="68"/>
        <end position="274"/>
    </location>
</feature>
<evidence type="ECO:0000256" key="2">
    <source>
        <dbReference type="ARBA" id="ARBA00007069"/>
    </source>
</evidence>
<dbReference type="EMBL" id="JACRTB010000010">
    <property type="protein sequence ID" value="MBC8576376.1"/>
    <property type="molecule type" value="Genomic_DNA"/>
</dbReference>
<dbReference type="Gene3D" id="1.10.3720.10">
    <property type="entry name" value="MetI-like"/>
    <property type="match status" value="1"/>
</dbReference>
<comment type="similarity">
    <text evidence="2 8">Belongs to the binding-protein-dependent transport system permease family. CysTW subfamily.</text>
</comment>
<feature type="transmembrane region" description="Helical" evidence="8">
    <location>
        <begin position="255"/>
        <end position="274"/>
    </location>
</feature>
<evidence type="ECO:0000259" key="9">
    <source>
        <dbReference type="PROSITE" id="PS50928"/>
    </source>
</evidence>
<evidence type="ECO:0000256" key="5">
    <source>
        <dbReference type="ARBA" id="ARBA00022692"/>
    </source>
</evidence>
<protein>
    <recommendedName>
        <fullName evidence="8">Phosphate transport system permease protein PstA</fullName>
    </recommendedName>
</protein>
<dbReference type="RefSeq" id="WP_262399903.1">
    <property type="nucleotide sequence ID" value="NZ_JACRTB010000010.1"/>
</dbReference>
<evidence type="ECO:0000256" key="4">
    <source>
        <dbReference type="ARBA" id="ARBA00022475"/>
    </source>
</evidence>
<feature type="transmembrane region" description="Helical" evidence="8">
    <location>
        <begin position="135"/>
        <end position="154"/>
    </location>
</feature>
<keyword evidence="6 8" id="KW-1133">Transmembrane helix</keyword>
<reference evidence="10 11" key="1">
    <citation type="submission" date="2020-08" db="EMBL/GenBank/DDBJ databases">
        <title>Genome public.</title>
        <authorList>
            <person name="Liu C."/>
            <person name="Sun Q."/>
        </authorList>
    </citation>
    <scope>NUCLEOTIDE SEQUENCE [LARGE SCALE GENOMIC DNA]</scope>
    <source>
        <strain evidence="10 11">BX1</strain>
    </source>
</reference>
<evidence type="ECO:0000256" key="7">
    <source>
        <dbReference type="ARBA" id="ARBA00023136"/>
    </source>
</evidence>
<dbReference type="PANTHER" id="PTHR43470:SF3">
    <property type="entry name" value="PHOSPHATE TRANSPORT SYSTEM PERMEASE PROTEIN PSTA-RELATED"/>
    <property type="match status" value="1"/>
</dbReference>
<keyword evidence="4 8" id="KW-1003">Cell membrane</keyword>
<dbReference type="NCBIfam" id="TIGR00974">
    <property type="entry name" value="3a0107s02c"/>
    <property type="match status" value="1"/>
</dbReference>
<accession>A0ABR7NIY6</accession>
<evidence type="ECO:0000256" key="6">
    <source>
        <dbReference type="ARBA" id="ARBA00022989"/>
    </source>
</evidence>
<dbReference type="InterPro" id="IPR000515">
    <property type="entry name" value="MetI-like"/>
</dbReference>
<evidence type="ECO:0000256" key="1">
    <source>
        <dbReference type="ARBA" id="ARBA00004651"/>
    </source>
</evidence>
<organism evidence="10 11">
    <name type="scientific">Yanshouia hominis</name>
    <dbReference type="NCBI Taxonomy" id="2763673"/>
    <lineage>
        <taxon>Bacteria</taxon>
        <taxon>Bacillati</taxon>
        <taxon>Bacillota</taxon>
        <taxon>Clostridia</taxon>
        <taxon>Eubacteriales</taxon>
        <taxon>Oscillospiraceae</taxon>
        <taxon>Yanshouia</taxon>
    </lineage>
</organism>
<evidence type="ECO:0000313" key="10">
    <source>
        <dbReference type="EMBL" id="MBC8576376.1"/>
    </source>
</evidence>
<feature type="transmembrane region" description="Helical" evidence="8">
    <location>
        <begin position="187"/>
        <end position="208"/>
    </location>
</feature>
<dbReference type="InterPro" id="IPR005672">
    <property type="entry name" value="Phosphate_PstA"/>
</dbReference>
<keyword evidence="7 8" id="KW-0472">Membrane</keyword>
<keyword evidence="11" id="KW-1185">Reference proteome</keyword>
<name>A0ABR7NIY6_9FIRM</name>
<keyword evidence="5 8" id="KW-0812">Transmembrane</keyword>
<dbReference type="InterPro" id="IPR035906">
    <property type="entry name" value="MetI-like_sf"/>
</dbReference>
<keyword evidence="3" id="KW-0813">Transport</keyword>
<dbReference type="PROSITE" id="PS50928">
    <property type="entry name" value="ABC_TM1"/>
    <property type="match status" value="1"/>
</dbReference>
<proteinExistence type="inferred from homology"/>
<evidence type="ECO:0000256" key="8">
    <source>
        <dbReference type="RuleBase" id="RU363043"/>
    </source>
</evidence>
<dbReference type="SUPFAM" id="SSF161098">
    <property type="entry name" value="MetI-like"/>
    <property type="match status" value="1"/>
</dbReference>
<dbReference type="Proteomes" id="UP000658131">
    <property type="component" value="Unassembled WGS sequence"/>
</dbReference>
<comment type="caution">
    <text evidence="10">The sequence shown here is derived from an EMBL/GenBank/DDBJ whole genome shotgun (WGS) entry which is preliminary data.</text>
</comment>
<comment type="subcellular location">
    <subcellularLocation>
        <location evidence="1 8">Cell membrane</location>
        <topology evidence="1 8">Multi-pass membrane protein</topology>
    </subcellularLocation>
</comment>
<evidence type="ECO:0000256" key="3">
    <source>
        <dbReference type="ARBA" id="ARBA00022448"/>
    </source>
</evidence>
<sequence>MNEKLSPKREAYNAIARALIYLCAGITVLLLVALIAYIFYRGLGNITWQLLSTQRSALKGTIGILPNILFTLYTVFTALVIVLPLGIGAAIYLNEYAANQNMVRIIEGATETLTAIPSIIYGLVGMLFFCQKLGLQSSVLAGSLTLVVMILPTIMRTTQEALKTVPASYREAAVGLGATKWYTIRTIVLPCTLDGVVAGAILAIGRIVGESAALLFTAGTGYVLVTNYFEALQTSGGTLSVMLYVYVSENGEFDVGFAIAAILMILVLAINFATKLAKKKLKRIG</sequence>
<dbReference type="CDD" id="cd06261">
    <property type="entry name" value="TM_PBP2"/>
    <property type="match status" value="1"/>
</dbReference>
<dbReference type="Pfam" id="PF00528">
    <property type="entry name" value="BPD_transp_1"/>
    <property type="match status" value="1"/>
</dbReference>
<feature type="transmembrane region" description="Helical" evidence="8">
    <location>
        <begin position="68"/>
        <end position="93"/>
    </location>
</feature>
<dbReference type="PANTHER" id="PTHR43470">
    <property type="entry name" value="PHOSPHATE TRANSPORT SYSTEM PERMEASE PROTEIN PSTA-RELATED"/>
    <property type="match status" value="1"/>
</dbReference>
<feature type="transmembrane region" description="Helical" evidence="8">
    <location>
        <begin position="20"/>
        <end position="40"/>
    </location>
</feature>
<gene>
    <name evidence="10" type="primary">pstA</name>
    <name evidence="10" type="ORF">H8717_08160</name>
</gene>
<evidence type="ECO:0000313" key="11">
    <source>
        <dbReference type="Proteomes" id="UP000658131"/>
    </source>
</evidence>
<feature type="transmembrane region" description="Helical" evidence="8">
    <location>
        <begin position="105"/>
        <end position="129"/>
    </location>
</feature>